<dbReference type="GO" id="GO:0005925">
    <property type="term" value="C:focal adhesion"/>
    <property type="evidence" value="ECO:0007669"/>
    <property type="project" value="UniProtKB-SubCell"/>
</dbReference>
<dbReference type="Gene3D" id="1.20.120.830">
    <property type="entry name" value="Serine-rich domain"/>
    <property type="match status" value="1"/>
</dbReference>
<dbReference type="GO" id="GO:0005737">
    <property type="term" value="C:cytoplasm"/>
    <property type="evidence" value="ECO:0000318"/>
    <property type="project" value="GO_Central"/>
</dbReference>
<dbReference type="GO" id="GO:0007155">
    <property type="term" value="P:cell adhesion"/>
    <property type="evidence" value="ECO:0007669"/>
    <property type="project" value="UniProtKB-KW"/>
</dbReference>
<dbReference type="AlphaFoldDB" id="F6S5L9"/>
<keyword evidence="13" id="KW-1185">Reference proteome</keyword>
<dbReference type="EMBL" id="EAAA01001656">
    <property type="status" value="NOT_ANNOTATED_CDS"/>
    <property type="molecule type" value="Genomic_DNA"/>
</dbReference>
<evidence type="ECO:0000256" key="9">
    <source>
        <dbReference type="PROSITE-ProRule" id="PRU00192"/>
    </source>
</evidence>
<evidence type="ECO:0000256" key="7">
    <source>
        <dbReference type="ARBA" id="ARBA00022889"/>
    </source>
</evidence>
<dbReference type="InterPro" id="IPR014928">
    <property type="entry name" value="Serine_rich_dom"/>
</dbReference>
<reference evidence="12" key="2">
    <citation type="journal article" date="2008" name="Genome Biol.">
        <title>Improved genome assembly and evidence-based global gene model set for the chordate Ciona intestinalis: new insight into intron and operon populations.</title>
        <authorList>
            <person name="Satou Y."/>
            <person name="Mineta K."/>
            <person name="Ogasawara M."/>
            <person name="Sasakura Y."/>
            <person name="Shoguchi E."/>
            <person name="Ueno K."/>
            <person name="Yamada L."/>
            <person name="Matsumoto J."/>
            <person name="Wasserscheid J."/>
            <person name="Dewar K."/>
            <person name="Wiley G.B."/>
            <person name="Macmil S.L."/>
            <person name="Roe B.A."/>
            <person name="Zeller R.W."/>
            <person name="Hastings K.E."/>
            <person name="Lemaire P."/>
            <person name="Lindquist E."/>
            <person name="Endo T."/>
            <person name="Hotta K."/>
            <person name="Inaba K."/>
        </authorList>
    </citation>
    <scope>NUCLEOTIDE SEQUENCE [LARGE SCALE GENOMIC DNA]</scope>
    <source>
        <strain evidence="12">wild type</strain>
    </source>
</reference>
<dbReference type="PROSITE" id="PS50007">
    <property type="entry name" value="PIPLC_X_DOMAIN"/>
    <property type="match status" value="1"/>
</dbReference>
<dbReference type="Proteomes" id="UP000008144">
    <property type="component" value="Chromosome 3"/>
</dbReference>
<evidence type="ECO:0000256" key="1">
    <source>
        <dbReference type="ARBA" id="ARBA00004246"/>
    </source>
</evidence>
<evidence type="ECO:0000256" key="10">
    <source>
        <dbReference type="SAM" id="MobiDB-lite"/>
    </source>
</evidence>
<dbReference type="FunCoup" id="F6S5L9">
    <property type="interactions" value="2"/>
</dbReference>
<evidence type="ECO:0000256" key="2">
    <source>
        <dbReference type="ARBA" id="ARBA00004496"/>
    </source>
</evidence>
<dbReference type="InterPro" id="IPR036028">
    <property type="entry name" value="SH3-like_dom_sf"/>
</dbReference>
<feature type="compositionally biased region" description="Low complexity" evidence="10">
    <location>
        <begin position="106"/>
        <end position="127"/>
    </location>
</feature>
<dbReference type="Gene3D" id="2.30.30.40">
    <property type="entry name" value="SH3 Domains"/>
    <property type="match status" value="1"/>
</dbReference>
<dbReference type="STRING" id="7719.ENSCINP00000011338"/>
<reference evidence="13" key="1">
    <citation type="journal article" date="2002" name="Science">
        <title>The draft genome of Ciona intestinalis: insights into chordate and vertebrate origins.</title>
        <authorList>
            <person name="Dehal P."/>
            <person name="Satou Y."/>
            <person name="Campbell R.K."/>
            <person name="Chapman J."/>
            <person name="Degnan B."/>
            <person name="De Tomaso A."/>
            <person name="Davidson B."/>
            <person name="Di Gregorio A."/>
            <person name="Gelpke M."/>
            <person name="Goodstein D.M."/>
            <person name="Harafuji N."/>
            <person name="Hastings K.E."/>
            <person name="Ho I."/>
            <person name="Hotta K."/>
            <person name="Huang W."/>
            <person name="Kawashima T."/>
            <person name="Lemaire P."/>
            <person name="Martinez D."/>
            <person name="Meinertzhagen I.A."/>
            <person name="Necula S."/>
            <person name="Nonaka M."/>
            <person name="Putnam N."/>
            <person name="Rash S."/>
            <person name="Saiga H."/>
            <person name="Satake M."/>
            <person name="Terry A."/>
            <person name="Yamada L."/>
            <person name="Wang H.G."/>
            <person name="Awazu S."/>
            <person name="Azumi K."/>
            <person name="Boore J."/>
            <person name="Branno M."/>
            <person name="Chin-Bow S."/>
            <person name="DeSantis R."/>
            <person name="Doyle S."/>
            <person name="Francino P."/>
            <person name="Keys D.N."/>
            <person name="Haga S."/>
            <person name="Hayashi H."/>
            <person name="Hino K."/>
            <person name="Imai K.S."/>
            <person name="Inaba K."/>
            <person name="Kano S."/>
            <person name="Kobayashi K."/>
            <person name="Kobayashi M."/>
            <person name="Lee B.I."/>
            <person name="Makabe K.W."/>
            <person name="Manohar C."/>
            <person name="Matassi G."/>
            <person name="Medina M."/>
            <person name="Mochizuki Y."/>
            <person name="Mount S."/>
            <person name="Morishita T."/>
            <person name="Miura S."/>
            <person name="Nakayama A."/>
            <person name="Nishizaka S."/>
            <person name="Nomoto H."/>
            <person name="Ohta F."/>
            <person name="Oishi K."/>
            <person name="Rigoutsos I."/>
            <person name="Sano M."/>
            <person name="Sasaki A."/>
            <person name="Sasakura Y."/>
            <person name="Shoguchi E."/>
            <person name="Shin-i T."/>
            <person name="Spagnuolo A."/>
            <person name="Stainier D."/>
            <person name="Suzuki M.M."/>
            <person name="Tassy O."/>
            <person name="Takatori N."/>
            <person name="Tokuoka M."/>
            <person name="Yagi K."/>
            <person name="Yoshizaki F."/>
            <person name="Wada S."/>
            <person name="Zhang C."/>
            <person name="Hyatt P.D."/>
            <person name="Larimer F."/>
            <person name="Detter C."/>
            <person name="Doggett N."/>
            <person name="Glavina T."/>
            <person name="Hawkins T."/>
            <person name="Richardson P."/>
            <person name="Lucas S."/>
            <person name="Kohara Y."/>
            <person name="Levine M."/>
            <person name="Satoh N."/>
            <person name="Rokhsar D.S."/>
        </authorList>
    </citation>
    <scope>NUCLEOTIDE SEQUENCE [LARGE SCALE GENOMIC DNA]</scope>
</reference>
<evidence type="ECO:0000259" key="11">
    <source>
        <dbReference type="PROSITE" id="PS50002"/>
    </source>
</evidence>
<dbReference type="InterPro" id="IPR038319">
    <property type="entry name" value="Serine_rich_sf"/>
</dbReference>
<dbReference type="PANTHER" id="PTHR10654">
    <property type="entry name" value="CAS SCAFFOLDING PROTEIN"/>
    <property type="match status" value="1"/>
</dbReference>
<feature type="domain" description="SH3" evidence="11">
    <location>
        <begin position="1"/>
        <end position="62"/>
    </location>
</feature>
<comment type="similarity">
    <text evidence="3">Belongs to the CAS family.</text>
</comment>
<dbReference type="InParanoid" id="F6S5L9"/>
<evidence type="ECO:0000256" key="6">
    <source>
        <dbReference type="ARBA" id="ARBA00022553"/>
    </source>
</evidence>
<evidence type="ECO:0000256" key="3">
    <source>
        <dbReference type="ARBA" id="ARBA00007848"/>
    </source>
</evidence>
<dbReference type="PANTHER" id="PTHR10654:SF18">
    <property type="entry name" value="IP17195P"/>
    <property type="match status" value="1"/>
</dbReference>
<keyword evidence="8" id="KW-0965">Cell junction</keyword>
<keyword evidence="6" id="KW-0597">Phosphoprotein</keyword>
<dbReference type="SMART" id="SM00326">
    <property type="entry name" value="SH3"/>
    <property type="match status" value="1"/>
</dbReference>
<evidence type="ECO:0000256" key="4">
    <source>
        <dbReference type="ARBA" id="ARBA00022443"/>
    </source>
</evidence>
<dbReference type="Ensembl" id="ENSCINT00000011338.3">
    <property type="protein sequence ID" value="ENSCINP00000011338.3"/>
    <property type="gene ID" value="ENSCING00000005491.3"/>
</dbReference>
<evidence type="ECO:0000313" key="13">
    <source>
        <dbReference type="Proteomes" id="UP000008144"/>
    </source>
</evidence>
<dbReference type="CDD" id="cd11564">
    <property type="entry name" value="FAT-like_CAS_C"/>
    <property type="match status" value="1"/>
</dbReference>
<comment type="subcellular location">
    <subcellularLocation>
        <location evidence="1">Cell junction</location>
        <location evidence="1">Focal adhesion</location>
    </subcellularLocation>
    <subcellularLocation>
        <location evidence="2">Cytoplasm</location>
    </subcellularLocation>
</comment>
<dbReference type="SUPFAM" id="SSF50044">
    <property type="entry name" value="SH3-domain"/>
    <property type="match status" value="1"/>
</dbReference>
<dbReference type="OMA" id="THYWNSP"/>
<dbReference type="Gene3D" id="1.20.120.230">
    <property type="entry name" value="Alpha-catenin/vinculin-like"/>
    <property type="match status" value="1"/>
</dbReference>
<dbReference type="InterPro" id="IPR037362">
    <property type="entry name" value="CAS_fam"/>
</dbReference>
<dbReference type="GO" id="GO:0016477">
    <property type="term" value="P:cell migration"/>
    <property type="evidence" value="ECO:0000318"/>
    <property type="project" value="GO_Central"/>
</dbReference>
<dbReference type="GeneTree" id="ENSGT00950000183008"/>
<dbReference type="InterPro" id="IPR001452">
    <property type="entry name" value="SH3_domain"/>
</dbReference>
<protein>
    <recommendedName>
        <fullName evidence="11">SH3 domain-containing protein</fullName>
    </recommendedName>
</protein>
<organism evidence="12 13">
    <name type="scientific">Ciona intestinalis</name>
    <name type="common">Transparent sea squirt</name>
    <name type="synonym">Ascidia intestinalis</name>
    <dbReference type="NCBI Taxonomy" id="7719"/>
    <lineage>
        <taxon>Eukaryota</taxon>
        <taxon>Metazoa</taxon>
        <taxon>Chordata</taxon>
        <taxon>Tunicata</taxon>
        <taxon>Ascidiacea</taxon>
        <taxon>Phlebobranchia</taxon>
        <taxon>Cionidae</taxon>
        <taxon>Ciona</taxon>
    </lineage>
</organism>
<feature type="region of interest" description="Disordered" evidence="10">
    <location>
        <begin position="177"/>
        <end position="210"/>
    </location>
</feature>
<dbReference type="Pfam" id="PF12026">
    <property type="entry name" value="CAS_C"/>
    <property type="match status" value="1"/>
</dbReference>
<reference evidence="12" key="3">
    <citation type="submission" date="2025-08" db="UniProtKB">
        <authorList>
            <consortium name="Ensembl"/>
        </authorList>
    </citation>
    <scope>IDENTIFICATION</scope>
</reference>
<feature type="region of interest" description="Disordered" evidence="10">
    <location>
        <begin position="68"/>
        <end position="144"/>
    </location>
</feature>
<dbReference type="PROSITE" id="PS50002">
    <property type="entry name" value="SH3"/>
    <property type="match status" value="1"/>
</dbReference>
<keyword evidence="5" id="KW-0963">Cytoplasm</keyword>
<dbReference type="CDD" id="cd11844">
    <property type="entry name" value="SH3_CAS"/>
    <property type="match status" value="1"/>
</dbReference>
<reference evidence="12" key="4">
    <citation type="submission" date="2025-09" db="UniProtKB">
        <authorList>
            <consortium name="Ensembl"/>
        </authorList>
    </citation>
    <scope>IDENTIFICATION</scope>
</reference>
<dbReference type="Pfam" id="PF00018">
    <property type="entry name" value="SH3_1"/>
    <property type="match status" value="1"/>
</dbReference>
<name>F6S5L9_CIOIN</name>
<accession>F6S5L9</accession>
<keyword evidence="7" id="KW-0130">Cell adhesion</keyword>
<evidence type="ECO:0000313" key="12">
    <source>
        <dbReference type="Ensembl" id="ENSCINP00000011338.3"/>
    </source>
</evidence>
<dbReference type="Pfam" id="PF08824">
    <property type="entry name" value="Serine_rich"/>
    <property type="match status" value="2"/>
</dbReference>
<dbReference type="GO" id="GO:0007169">
    <property type="term" value="P:cell surface receptor protein tyrosine kinase signaling pathway"/>
    <property type="evidence" value="ECO:0000318"/>
    <property type="project" value="GO_Central"/>
</dbReference>
<evidence type="ECO:0000256" key="8">
    <source>
        <dbReference type="ARBA" id="ARBA00022949"/>
    </source>
</evidence>
<dbReference type="InterPro" id="IPR021901">
    <property type="entry name" value="CAS_C"/>
</dbReference>
<sequence>MHVLAKAIYDNAAETEDEITFNRGDIVTIIEQNTAGLEGWWLCSLNGRQGIAPGNRLRILPGMYEGMQNSTGGTAPEETYDVPPTHYWNSPNPQIDQDEEYDIPRRQLPINRNNNNGGLSNQQSNSPTEIYDIPRPGAWRGNSVDGEEVYDVPQASAFAHASKDEEQEVYDVPSSLTAVMTPDPSDLYDVPPIVSRGPQSAPEDVYDVPPRRTEPIDMDAMFNAMNPEDVYDVPPSTLRLNTSTLSRSAGNVLDTFETPNSQPFPTQQESMDRDVVYDIPQSRLSSLRRMRREMNQVPDPISKPINENTDYIYDVPPQVTRDGSSKQKQTVAQKLSDEDVVDGLIRRLSLNEPSIEVKQNNRLSVTSRESYSSYIDNTPGLFDELNIDVDVAVNKLIETKQELEDSVSNLLTLVKENWRKPENISDKVDIVHTLFLKIMVAVNHFLTFARGATANSVAVDRNGEARASKNVQLGLRKQLVPIEEDLGMENSEEVVLDAVDSFVMTSRAVSDDASQLANFIHSHIHVLFTSCSPNKSPVKSSTPVKPNKPFPQAIQALQARPLPAVPASLQQAQSQSTSNTIMLGEDAWLEDYDYVALQDKDEFELSSHETSPMSGLNKRRTQIVTLDSKIELKNNTAVFFNSKDREYLLSLKIDVPALIHNLSKSIDRFVSAVDAGNPPHSFVPLGKYVIFSAHQLVFVGDSMCQRLQVEPVKQALQRQCTNLCSILKRTVVATKGAALQWPSVSAVQEMVDRMSEIATSAHQIRITLTPMLSN</sequence>
<dbReference type="CDD" id="cd11549">
    <property type="entry name" value="Serine_rich_CAS"/>
    <property type="match status" value="1"/>
</dbReference>
<evidence type="ECO:0000256" key="5">
    <source>
        <dbReference type="ARBA" id="ARBA00022490"/>
    </source>
</evidence>
<dbReference type="HOGENOM" id="CLU_017000_1_0_1"/>
<keyword evidence="4 9" id="KW-0728">SH3 domain</keyword>
<proteinExistence type="inferred from homology"/>